<dbReference type="InterPro" id="IPR052210">
    <property type="entry name" value="LysM1-like"/>
</dbReference>
<comment type="caution">
    <text evidence="11">The sequence shown here is derived from an EMBL/GenBank/DDBJ whole genome shotgun (WGS) entry which is preliminary data.</text>
</comment>
<evidence type="ECO:0000256" key="5">
    <source>
        <dbReference type="ARBA" id="ARBA00023002"/>
    </source>
</evidence>
<evidence type="ECO:0000256" key="1">
    <source>
        <dbReference type="ARBA" id="ARBA00022450"/>
    </source>
</evidence>
<evidence type="ECO:0000259" key="10">
    <source>
        <dbReference type="PROSITE" id="PS51782"/>
    </source>
</evidence>
<dbReference type="Gene3D" id="1.10.1200.10">
    <property type="entry name" value="ACP-like"/>
    <property type="match status" value="1"/>
</dbReference>
<feature type="region of interest" description="Disordered" evidence="8">
    <location>
        <begin position="269"/>
        <end position="292"/>
    </location>
</feature>
<dbReference type="Proteomes" id="UP001408356">
    <property type="component" value="Unassembled WGS sequence"/>
</dbReference>
<dbReference type="Pfam" id="PF08659">
    <property type="entry name" value="KR"/>
    <property type="match status" value="1"/>
</dbReference>
<dbReference type="InterPro" id="IPR011990">
    <property type="entry name" value="TPR-like_helical_dom_sf"/>
</dbReference>
<feature type="compositionally biased region" description="Basic and acidic residues" evidence="8">
    <location>
        <begin position="766"/>
        <end position="794"/>
    </location>
</feature>
<dbReference type="Gene3D" id="3.40.50.720">
    <property type="entry name" value="NAD(P)-binding Rossmann-like Domain"/>
    <property type="match status" value="1"/>
</dbReference>
<keyword evidence="12" id="KW-1185">Reference proteome</keyword>
<feature type="domain" description="LysM" evidence="10">
    <location>
        <begin position="210"/>
        <end position="257"/>
    </location>
</feature>
<dbReference type="Gene3D" id="3.10.350.10">
    <property type="entry name" value="LysM domain"/>
    <property type="match status" value="2"/>
</dbReference>
<dbReference type="InterPro" id="IPR018392">
    <property type="entry name" value="LysM"/>
</dbReference>
<dbReference type="Pfam" id="PF23297">
    <property type="entry name" value="ACP_SdgA_C"/>
    <property type="match status" value="1"/>
</dbReference>
<keyword evidence="5" id="KW-0560">Oxidoreductase</keyword>
<feature type="region of interest" description="Disordered" evidence="8">
    <location>
        <begin position="766"/>
        <end position="811"/>
    </location>
</feature>
<feature type="compositionally biased region" description="Low complexity" evidence="8">
    <location>
        <begin position="269"/>
        <end position="291"/>
    </location>
</feature>
<evidence type="ECO:0000256" key="9">
    <source>
        <dbReference type="SAM" id="SignalP"/>
    </source>
</evidence>
<dbReference type="SUPFAM" id="SSF51735">
    <property type="entry name" value="NAD(P)-binding Rossmann-fold domains"/>
    <property type="match status" value="1"/>
</dbReference>
<dbReference type="PANTHER" id="PTHR34997:SF2">
    <property type="entry name" value="LYSM DOMAIN-CONTAINING PROTEIN-RELATED"/>
    <property type="match status" value="1"/>
</dbReference>
<dbReference type="SUPFAM" id="SSF48452">
    <property type="entry name" value="TPR-like"/>
    <property type="match status" value="1"/>
</dbReference>
<dbReference type="Pfam" id="PF01476">
    <property type="entry name" value="LysM"/>
    <property type="match status" value="2"/>
</dbReference>
<dbReference type="SUPFAM" id="SSF54106">
    <property type="entry name" value="LysM domain"/>
    <property type="match status" value="1"/>
</dbReference>
<dbReference type="InterPro" id="IPR036779">
    <property type="entry name" value="LysM_dom_sf"/>
</dbReference>
<evidence type="ECO:0000256" key="3">
    <source>
        <dbReference type="ARBA" id="ARBA00022669"/>
    </source>
</evidence>
<evidence type="ECO:0000256" key="7">
    <source>
        <dbReference type="ARBA" id="ARBA00044955"/>
    </source>
</evidence>
<dbReference type="InterPro" id="IPR009081">
    <property type="entry name" value="PP-bd_ACP"/>
</dbReference>
<dbReference type="Gene3D" id="1.25.40.10">
    <property type="entry name" value="Tetratricopeptide repeat domain"/>
    <property type="match status" value="1"/>
</dbReference>
<evidence type="ECO:0000256" key="8">
    <source>
        <dbReference type="SAM" id="MobiDB-lite"/>
    </source>
</evidence>
<evidence type="ECO:0000256" key="2">
    <source>
        <dbReference type="ARBA" id="ARBA00022553"/>
    </source>
</evidence>
<keyword evidence="2" id="KW-0597">Phosphoprotein</keyword>
<evidence type="ECO:0000256" key="4">
    <source>
        <dbReference type="ARBA" id="ARBA00022729"/>
    </source>
</evidence>
<comment type="similarity">
    <text evidence="7">Belongs to the secreted LysM effector family.</text>
</comment>
<dbReference type="SMART" id="SM00822">
    <property type="entry name" value="PKS_KR"/>
    <property type="match status" value="1"/>
</dbReference>
<keyword evidence="6" id="KW-0843">Virulence</keyword>
<dbReference type="CDD" id="cd00118">
    <property type="entry name" value="LysM"/>
    <property type="match status" value="2"/>
</dbReference>
<dbReference type="InterPro" id="IPR020806">
    <property type="entry name" value="PKS_PP-bd"/>
</dbReference>
<evidence type="ECO:0000313" key="12">
    <source>
        <dbReference type="Proteomes" id="UP001408356"/>
    </source>
</evidence>
<organism evidence="11 12">
    <name type="scientific">Seiridium unicorne</name>
    <dbReference type="NCBI Taxonomy" id="138068"/>
    <lineage>
        <taxon>Eukaryota</taxon>
        <taxon>Fungi</taxon>
        <taxon>Dikarya</taxon>
        <taxon>Ascomycota</taxon>
        <taxon>Pezizomycotina</taxon>
        <taxon>Sordariomycetes</taxon>
        <taxon>Xylariomycetidae</taxon>
        <taxon>Amphisphaeriales</taxon>
        <taxon>Sporocadaceae</taxon>
        <taxon>Seiridium</taxon>
    </lineage>
</organism>
<dbReference type="PROSITE" id="PS51782">
    <property type="entry name" value="LYSM"/>
    <property type="match status" value="2"/>
</dbReference>
<keyword evidence="3" id="KW-0147">Chitin-binding</keyword>
<dbReference type="InterPro" id="IPR013968">
    <property type="entry name" value="PKS_KR"/>
</dbReference>
<keyword evidence="1" id="KW-0596">Phosphopantetheine</keyword>
<sequence>MYFLAILVLLSAQAGSTLAGLVRRDCTFSVTASSDDTCASLSAEWGITEAQFVTYNPSVGASCANGVVSGQDYCVEMDFGAAPTTTTSSSTISSTTTSTSSMGPSPTQTGLASNCVAFHKVVTGDTCSKIVSAYNGAFTLNDFSQSDTGDAAATLGIPQSATTALLLFWDTMFVTISNTDRHSVKFTSTTSAHVTGPTPTQTGIISTCDAYYKVASGDSCQSIVNKYKTFSLSQFYSWNPAVGSDCSTLFLGYYVCVGVPGTPTAPVTTTGKTTTTTSKTTSTTATAPTPTQTGITSACPAAQMAPKATNLYPESREAYRHMRTILLWSTEGDAFFNNTTLSQVHGVLAPKVTGTINLHHATMQLPLDFFLMTSSIVGTVGAPSQGAYAAANTFQDAFARSRHAQSLPATALALGLILEVGSVSASVGFQQMLRRNATYGVSETEFLQLFEGALCGSQLSTAKCSLSDLDPSCSAQVVTGLEPTRFVSSLEDGRSSDLVWFNNPRFQAVTQAISDRAQARTPAAGITSGGASSLSVRLQMASSPTEKLSIVREALTARLAELLSLSADDIETGRSLSHYGVDSLVAGELRSWLIKTFGHFWGFISRLHLRRLGRTPVSSVAGWIVYFDSFRMSVVGLREMLAAAMLEPRIDCDLTDLEGFNGCSVSTLVMQLSHCFEGHCDICSPWKNDVGKELVVTEPGNILIGKYEEAEQMHRETLELYKSVLGLEHPSTLDSIHNLALVLRSLGKYEEAEQMHRETLELKKSVLDAEHPSTKQSEDNLGRLLELLDARHQGSSEQSSDESVGDGGVTL</sequence>
<evidence type="ECO:0000313" key="11">
    <source>
        <dbReference type="EMBL" id="KAK9422560.1"/>
    </source>
</evidence>
<evidence type="ECO:0000256" key="6">
    <source>
        <dbReference type="ARBA" id="ARBA00023026"/>
    </source>
</evidence>
<keyword evidence="4 9" id="KW-0732">Signal</keyword>
<name>A0ABR2V6M8_9PEZI</name>
<dbReference type="EMBL" id="JARVKF010000112">
    <property type="protein sequence ID" value="KAK9422560.1"/>
    <property type="molecule type" value="Genomic_DNA"/>
</dbReference>
<feature type="domain" description="LysM" evidence="10">
    <location>
        <begin position="28"/>
        <end position="75"/>
    </location>
</feature>
<feature type="region of interest" description="Disordered" evidence="8">
    <location>
        <begin position="84"/>
        <end position="106"/>
    </location>
</feature>
<dbReference type="Pfam" id="PF13424">
    <property type="entry name" value="TPR_12"/>
    <property type="match status" value="1"/>
</dbReference>
<feature type="chain" id="PRO_5046145259" evidence="9">
    <location>
        <begin position="20"/>
        <end position="811"/>
    </location>
</feature>
<dbReference type="SUPFAM" id="SSF47336">
    <property type="entry name" value="ACP-like"/>
    <property type="match status" value="1"/>
</dbReference>
<dbReference type="InterPro" id="IPR057326">
    <property type="entry name" value="KR_dom"/>
</dbReference>
<dbReference type="InterPro" id="IPR036736">
    <property type="entry name" value="ACP-like_sf"/>
</dbReference>
<dbReference type="InterPro" id="IPR036291">
    <property type="entry name" value="NAD(P)-bd_dom_sf"/>
</dbReference>
<proteinExistence type="inferred from homology"/>
<protein>
    <submittedName>
        <fullName evidence="11">Polyketide synthase</fullName>
    </submittedName>
</protein>
<feature type="signal peptide" evidence="9">
    <location>
        <begin position="1"/>
        <end position="19"/>
    </location>
</feature>
<feature type="compositionally biased region" description="Low complexity" evidence="8">
    <location>
        <begin position="84"/>
        <end position="101"/>
    </location>
</feature>
<reference evidence="11 12" key="1">
    <citation type="journal article" date="2024" name="J. Plant Pathol.">
        <title>Sequence and assembly of the genome of Seiridium unicorne, isolate CBS 538.82, causal agent of cypress canker disease.</title>
        <authorList>
            <person name="Scali E."/>
            <person name="Rocca G.D."/>
            <person name="Danti R."/>
            <person name="Garbelotto M."/>
            <person name="Barberini S."/>
            <person name="Baroncelli R."/>
            <person name="Emiliani G."/>
        </authorList>
    </citation>
    <scope>NUCLEOTIDE SEQUENCE [LARGE SCALE GENOMIC DNA]</scope>
    <source>
        <strain evidence="11 12">BM-138-508</strain>
    </source>
</reference>
<dbReference type="SMART" id="SM00823">
    <property type="entry name" value="PKS_PP"/>
    <property type="match status" value="1"/>
</dbReference>
<dbReference type="PANTHER" id="PTHR34997">
    <property type="entry name" value="AM15"/>
    <property type="match status" value="1"/>
</dbReference>
<accession>A0ABR2V6M8</accession>
<gene>
    <name evidence="11" type="ORF">SUNI508_00423</name>
</gene>
<dbReference type="SMART" id="SM00257">
    <property type="entry name" value="LysM"/>
    <property type="match status" value="2"/>
</dbReference>